<feature type="compositionally biased region" description="Basic and acidic residues" evidence="2">
    <location>
        <begin position="20"/>
        <end position="34"/>
    </location>
</feature>
<evidence type="ECO:0000313" key="4">
    <source>
        <dbReference type="Proteomes" id="UP000234323"/>
    </source>
</evidence>
<dbReference type="VEuPathDB" id="FungiDB:FUN_020460"/>
<reference evidence="3 4" key="1">
    <citation type="submission" date="2015-10" db="EMBL/GenBank/DDBJ databases">
        <title>Genome analyses suggest a sexual origin of heterokaryosis in a supposedly ancient asexual fungus.</title>
        <authorList>
            <person name="Ropars J."/>
            <person name="Sedzielewska K."/>
            <person name="Noel J."/>
            <person name="Charron P."/>
            <person name="Farinelli L."/>
            <person name="Marton T."/>
            <person name="Kruger M."/>
            <person name="Pelin A."/>
            <person name="Brachmann A."/>
            <person name="Corradi N."/>
        </authorList>
    </citation>
    <scope>NUCLEOTIDE SEQUENCE [LARGE SCALE GENOMIC DNA]</scope>
    <source>
        <strain evidence="3 4">A4</strain>
    </source>
</reference>
<comment type="caution">
    <text evidence="3">The sequence shown here is derived from an EMBL/GenBank/DDBJ whole genome shotgun (WGS) entry which is preliminary data.</text>
</comment>
<dbReference type="Proteomes" id="UP000234323">
    <property type="component" value="Unassembled WGS sequence"/>
</dbReference>
<name>A0A2I1HC54_9GLOM</name>
<dbReference type="VEuPathDB" id="FungiDB:RhiirA1_472619"/>
<dbReference type="AlphaFoldDB" id="A0A2I1HC54"/>
<protein>
    <submittedName>
        <fullName evidence="3">Uncharacterized protein</fullName>
    </submittedName>
</protein>
<dbReference type="EMBL" id="LLXI01002190">
    <property type="protein sequence ID" value="PKY56457.1"/>
    <property type="molecule type" value="Genomic_DNA"/>
</dbReference>
<evidence type="ECO:0000313" key="3">
    <source>
        <dbReference type="EMBL" id="PKY56457.1"/>
    </source>
</evidence>
<feature type="coiled-coil region" evidence="1">
    <location>
        <begin position="43"/>
        <end position="70"/>
    </location>
</feature>
<proteinExistence type="predicted"/>
<evidence type="ECO:0000256" key="1">
    <source>
        <dbReference type="SAM" id="Coils"/>
    </source>
</evidence>
<evidence type="ECO:0000256" key="2">
    <source>
        <dbReference type="SAM" id="MobiDB-lite"/>
    </source>
</evidence>
<accession>A0A2I1HC54</accession>
<sequence length="183" mass="21883">MENFGLRIRRNSNKKFAKKSRVDNNNDWEDKNDSGWDEIELPNEDENKILDDMENEYNNQLNLKEKIETIFEYLRRLDDNERSKIKASIKAAQLVFIDSAPYKARTIHYWANYWLQCNHFPISCQGKHQKITRLIYDEDIVEECHTWIRSQGGKTTLLKFKTFIEQKLHSRAISLGPPYFCLY</sequence>
<feature type="region of interest" description="Disordered" evidence="2">
    <location>
        <begin position="17"/>
        <end position="37"/>
    </location>
</feature>
<organism evidence="3 4">
    <name type="scientific">Rhizophagus irregularis</name>
    <dbReference type="NCBI Taxonomy" id="588596"/>
    <lineage>
        <taxon>Eukaryota</taxon>
        <taxon>Fungi</taxon>
        <taxon>Fungi incertae sedis</taxon>
        <taxon>Mucoromycota</taxon>
        <taxon>Glomeromycotina</taxon>
        <taxon>Glomeromycetes</taxon>
        <taxon>Glomerales</taxon>
        <taxon>Glomeraceae</taxon>
        <taxon>Rhizophagus</taxon>
    </lineage>
</organism>
<gene>
    <name evidence="3" type="ORF">RhiirA4_476773</name>
</gene>
<keyword evidence="4" id="KW-1185">Reference proteome</keyword>
<keyword evidence="1" id="KW-0175">Coiled coil</keyword>